<proteinExistence type="predicted"/>
<organism evidence="1 2">
    <name type="scientific">Daphnia magna</name>
    <dbReference type="NCBI Taxonomy" id="35525"/>
    <lineage>
        <taxon>Eukaryota</taxon>
        <taxon>Metazoa</taxon>
        <taxon>Ecdysozoa</taxon>
        <taxon>Arthropoda</taxon>
        <taxon>Crustacea</taxon>
        <taxon>Branchiopoda</taxon>
        <taxon>Diplostraca</taxon>
        <taxon>Cladocera</taxon>
        <taxon>Anomopoda</taxon>
        <taxon>Daphniidae</taxon>
        <taxon>Daphnia</taxon>
    </lineage>
</organism>
<evidence type="ECO:0000313" key="2">
    <source>
        <dbReference type="Proteomes" id="UP001234178"/>
    </source>
</evidence>
<sequence>MSVFSREIVTSLTTTFKFVGFPYGGVSFSRINAYAPLDSPLGSNNIFIQVSRCLRDILLHGKTPHANVCYRRKLTMCTENERKISIAYTIQVVVAMETILNIREPLLARNVRLNERSYNSVQNGC</sequence>
<gene>
    <name evidence="1" type="ORF">OUZ56_019716</name>
</gene>
<dbReference type="Proteomes" id="UP001234178">
    <property type="component" value="Unassembled WGS sequence"/>
</dbReference>
<keyword evidence="2" id="KW-1185">Reference proteome</keyword>
<dbReference type="EMBL" id="JAOYFB010000003">
    <property type="protein sequence ID" value="KAK4010573.1"/>
    <property type="molecule type" value="Genomic_DNA"/>
</dbReference>
<accession>A0ABQ9ZCD7</accession>
<name>A0ABQ9ZCD7_9CRUS</name>
<comment type="caution">
    <text evidence="1">The sequence shown here is derived from an EMBL/GenBank/DDBJ whole genome shotgun (WGS) entry which is preliminary data.</text>
</comment>
<protein>
    <submittedName>
        <fullName evidence="1">Uncharacterized protein</fullName>
    </submittedName>
</protein>
<reference evidence="1 2" key="1">
    <citation type="journal article" date="2023" name="Nucleic Acids Res.">
        <title>The hologenome of Daphnia magna reveals possible DNA methylation and microbiome-mediated evolution of the host genome.</title>
        <authorList>
            <person name="Chaturvedi A."/>
            <person name="Li X."/>
            <person name="Dhandapani V."/>
            <person name="Marshall H."/>
            <person name="Kissane S."/>
            <person name="Cuenca-Cambronero M."/>
            <person name="Asole G."/>
            <person name="Calvet F."/>
            <person name="Ruiz-Romero M."/>
            <person name="Marangio P."/>
            <person name="Guigo R."/>
            <person name="Rago D."/>
            <person name="Mirbahai L."/>
            <person name="Eastwood N."/>
            <person name="Colbourne J.K."/>
            <person name="Zhou J."/>
            <person name="Mallon E."/>
            <person name="Orsini L."/>
        </authorList>
    </citation>
    <scope>NUCLEOTIDE SEQUENCE [LARGE SCALE GENOMIC DNA]</scope>
    <source>
        <strain evidence="1">LRV0_1</strain>
    </source>
</reference>
<evidence type="ECO:0000313" key="1">
    <source>
        <dbReference type="EMBL" id="KAK4010573.1"/>
    </source>
</evidence>